<comment type="subcellular location">
    <subcellularLocation>
        <location evidence="1">Cell membrane</location>
        <topology evidence="1">Multi-pass membrane protein</topology>
    </subcellularLocation>
    <subcellularLocation>
        <location evidence="7">Membrane</location>
        <topology evidence="7">Multi-pass membrane protein</topology>
    </subcellularLocation>
</comment>
<evidence type="ECO:0000256" key="8">
    <source>
        <dbReference type="SAM" id="Phobius"/>
    </source>
</evidence>
<feature type="transmembrane region" description="Helical" evidence="8">
    <location>
        <begin position="445"/>
        <end position="469"/>
    </location>
</feature>
<evidence type="ECO:0000256" key="7">
    <source>
        <dbReference type="RuleBase" id="RU000320"/>
    </source>
</evidence>
<keyword evidence="2" id="KW-1003">Cell membrane</keyword>
<keyword evidence="4 8" id="KW-1133">Transmembrane helix</keyword>
<feature type="transmembrane region" description="Helical" evidence="8">
    <location>
        <begin position="128"/>
        <end position="146"/>
    </location>
</feature>
<feature type="transmembrane region" description="Helical" evidence="8">
    <location>
        <begin position="290"/>
        <end position="313"/>
    </location>
</feature>
<keyword evidence="6 8" id="KW-0472">Membrane</keyword>
<feature type="transmembrane region" description="Helical" evidence="8">
    <location>
        <begin position="552"/>
        <end position="569"/>
    </location>
</feature>
<evidence type="ECO:0000256" key="2">
    <source>
        <dbReference type="ARBA" id="ARBA00022475"/>
    </source>
</evidence>
<feature type="transmembrane region" description="Helical" evidence="8">
    <location>
        <begin position="490"/>
        <end position="513"/>
    </location>
</feature>
<dbReference type="PRINTS" id="PR01437">
    <property type="entry name" value="NUOXDRDTASE4"/>
</dbReference>
<evidence type="ECO:0000256" key="1">
    <source>
        <dbReference type="ARBA" id="ARBA00004651"/>
    </source>
</evidence>
<dbReference type="GO" id="GO:0008137">
    <property type="term" value="F:NADH dehydrogenase (ubiquinone) activity"/>
    <property type="evidence" value="ECO:0007669"/>
    <property type="project" value="InterPro"/>
</dbReference>
<feature type="transmembrane region" description="Helical" evidence="8">
    <location>
        <begin position="320"/>
        <end position="343"/>
    </location>
</feature>
<dbReference type="InterPro" id="IPR001750">
    <property type="entry name" value="ND/Mrp_TM"/>
</dbReference>
<reference evidence="10 11" key="1">
    <citation type="submission" date="2019-01" db="EMBL/GenBank/DDBJ databases">
        <title>Insights into ecological role of a new deltaproteobacterial order Candidatus Sinidesulfobacterales (Sva0485) by metagenomics and metatranscriptomics.</title>
        <authorList>
            <person name="Tan S."/>
            <person name="Liu J."/>
            <person name="Fang Y."/>
            <person name="Hedlund B.P."/>
            <person name="Lian Z.H."/>
            <person name="Huang L.Y."/>
            <person name="Li J.T."/>
            <person name="Huang L.N."/>
            <person name="Li W.J."/>
            <person name="Jiang H.C."/>
            <person name="Dong H.L."/>
            <person name="Shu W.S."/>
        </authorList>
    </citation>
    <scope>NUCLEOTIDE SEQUENCE [LARGE SCALE GENOMIC DNA]</scope>
    <source>
        <strain evidence="10">AP3</strain>
    </source>
</reference>
<feature type="transmembrane region" description="Helical" evidence="8">
    <location>
        <begin position="696"/>
        <end position="717"/>
    </location>
</feature>
<keyword evidence="3 7" id="KW-0812">Transmembrane</keyword>
<feature type="transmembrane region" description="Helical" evidence="8">
    <location>
        <begin position="99"/>
        <end position="116"/>
    </location>
</feature>
<feature type="transmembrane region" description="Helical" evidence="8">
    <location>
        <begin position="44"/>
        <end position="68"/>
    </location>
</feature>
<evidence type="ECO:0000256" key="3">
    <source>
        <dbReference type="ARBA" id="ARBA00022692"/>
    </source>
</evidence>
<gene>
    <name evidence="10" type="ORF">EVJ47_04125</name>
</gene>
<sequence length="719" mass="80569">MNLSLLNPLNYYYLFLIFSAAGILVSFLGLIFGDRFKSAPFKMFFAFSNILYMAASLTAVSFSVIAFFKGGNILNRMLYIGRFFPAGRVMLKFDTLSDFFILFIFAVFFYISLYQIRYVKGLDSEINRSLFSFLYGIMLISVYFVIIAFNGFVFMIFWEIMAISSFFLVMTKHYIKGTKRAAFLMAVITEIGAMLIIVGLMILYLYSNNFNLYALKDAVIPGYTKEIVFTLFLFGFGAKMGIVPLHIWLPEAHPASPSGVSGVLSGVLTSCGVYGIMRFGLYVLHPADSALPIGTMILIVAAFTMFFGVLYMSQTHDIKVLLSYSTVDNMGLILTGIGASLYYKYYGLYGLSALALVASLYALINHAFFKSLLFMGAGNIEHETGSHNMDDFGGILKRMPVTGALIFAGVLAAAGIPPLNGFVSEWLNLEVVFLGFHISGVLPRILLFGAGSILALSSAVAISSYVKLYGLTFLGLPRSEKAKKVKEVPLSMNIALIIPVLLSISLAGFMFLYTPVFSKVAESIYRINIGKNILHNYIFIPYYSSFSASSPIYLFFVSILLLSALYILYKVIIKPKKRFVDYAWTGGKNIINPHAQVSTLGFSNALRIMFNLVYGQRKRLSDRKAYPLSYYHGDDYLKQDKKGISNPFPYSSYYHNSSGYGSYIFPLIEYYLYLPLIKFFEKISSVMTELMQNGSLNLYIFYIFFVFAAAFFIIVLIPV</sequence>
<feature type="transmembrane region" description="Helical" evidence="8">
    <location>
        <begin position="261"/>
        <end position="284"/>
    </location>
</feature>
<protein>
    <recommendedName>
        <fullName evidence="9">NADH:quinone oxidoreductase/Mrp antiporter transmembrane domain-containing protein</fullName>
    </recommendedName>
</protein>
<dbReference type="EMBL" id="SGBD01000001">
    <property type="protein sequence ID" value="RZD15468.1"/>
    <property type="molecule type" value="Genomic_DNA"/>
</dbReference>
<feature type="transmembrane region" description="Helical" evidence="8">
    <location>
        <begin position="182"/>
        <end position="207"/>
    </location>
</feature>
<proteinExistence type="predicted"/>
<evidence type="ECO:0000256" key="6">
    <source>
        <dbReference type="ARBA" id="ARBA00023136"/>
    </source>
</evidence>
<dbReference type="GO" id="GO:0016491">
    <property type="term" value="F:oxidoreductase activity"/>
    <property type="evidence" value="ECO:0007669"/>
    <property type="project" value="UniProtKB-KW"/>
</dbReference>
<feature type="transmembrane region" description="Helical" evidence="8">
    <location>
        <begin position="152"/>
        <end position="170"/>
    </location>
</feature>
<dbReference type="Proteomes" id="UP000320813">
    <property type="component" value="Unassembled WGS sequence"/>
</dbReference>
<organism evidence="10 11">
    <name type="scientific">Candidatus Acidulodesulfobacterium ferriphilum</name>
    <dbReference type="NCBI Taxonomy" id="2597223"/>
    <lineage>
        <taxon>Bacteria</taxon>
        <taxon>Deltaproteobacteria</taxon>
        <taxon>Candidatus Acidulodesulfobacterales</taxon>
        <taxon>Candidatus Acidulodesulfobacterium</taxon>
    </lineage>
</organism>
<evidence type="ECO:0000259" key="9">
    <source>
        <dbReference type="Pfam" id="PF00361"/>
    </source>
</evidence>
<dbReference type="InterPro" id="IPR003918">
    <property type="entry name" value="NADH_UbQ_OxRdtase"/>
</dbReference>
<accession>A0A519BDY6</accession>
<dbReference type="PANTHER" id="PTHR42682:SF3">
    <property type="entry name" value="FORMATE HYDROGENLYASE SUBUNIT 3-RELATED"/>
    <property type="match status" value="1"/>
</dbReference>
<dbReference type="GO" id="GO:0005886">
    <property type="term" value="C:plasma membrane"/>
    <property type="evidence" value="ECO:0007669"/>
    <property type="project" value="UniProtKB-SubCell"/>
</dbReference>
<comment type="caution">
    <text evidence="10">The sequence shown here is derived from an EMBL/GenBank/DDBJ whole genome shotgun (WGS) entry which is preliminary data.</text>
</comment>
<feature type="transmembrane region" description="Helical" evidence="8">
    <location>
        <begin position="12"/>
        <end position="32"/>
    </location>
</feature>
<feature type="domain" description="NADH:quinone oxidoreductase/Mrp antiporter transmembrane" evidence="9">
    <location>
        <begin position="152"/>
        <end position="438"/>
    </location>
</feature>
<evidence type="ECO:0000313" key="10">
    <source>
        <dbReference type="EMBL" id="RZD15468.1"/>
    </source>
</evidence>
<dbReference type="InterPro" id="IPR052175">
    <property type="entry name" value="ComplexI-like_HydComp"/>
</dbReference>
<evidence type="ECO:0000256" key="4">
    <source>
        <dbReference type="ARBA" id="ARBA00022989"/>
    </source>
</evidence>
<name>A0A519BDY6_9DELT</name>
<dbReference type="GO" id="GO:0042773">
    <property type="term" value="P:ATP synthesis coupled electron transport"/>
    <property type="evidence" value="ECO:0007669"/>
    <property type="project" value="InterPro"/>
</dbReference>
<feature type="transmembrane region" description="Helical" evidence="8">
    <location>
        <begin position="399"/>
        <end position="419"/>
    </location>
</feature>
<dbReference type="Pfam" id="PF00361">
    <property type="entry name" value="Proton_antipo_M"/>
    <property type="match status" value="1"/>
</dbReference>
<dbReference type="AlphaFoldDB" id="A0A519BDY6"/>
<feature type="transmembrane region" description="Helical" evidence="8">
    <location>
        <begin position="349"/>
        <end position="369"/>
    </location>
</feature>
<dbReference type="PANTHER" id="PTHR42682">
    <property type="entry name" value="HYDROGENASE-4 COMPONENT F"/>
    <property type="match status" value="1"/>
</dbReference>
<evidence type="ECO:0000313" key="11">
    <source>
        <dbReference type="Proteomes" id="UP000320813"/>
    </source>
</evidence>
<keyword evidence="5" id="KW-0560">Oxidoreductase</keyword>
<evidence type="ECO:0000256" key="5">
    <source>
        <dbReference type="ARBA" id="ARBA00023002"/>
    </source>
</evidence>
<feature type="transmembrane region" description="Helical" evidence="8">
    <location>
        <begin position="227"/>
        <end position="249"/>
    </location>
</feature>